<dbReference type="InterPro" id="IPR011990">
    <property type="entry name" value="TPR-like_helical_dom_sf"/>
</dbReference>
<comment type="catalytic activity">
    <reaction evidence="1">
        <text>ATP + protein L-histidine = ADP + protein N-phospho-L-histidine.</text>
        <dbReference type="EC" id="2.7.13.3"/>
    </reaction>
</comment>
<dbReference type="PANTHER" id="PTHR42878:SF7">
    <property type="entry name" value="SENSOR HISTIDINE KINASE GLRK"/>
    <property type="match status" value="1"/>
</dbReference>
<dbReference type="SMART" id="SM00387">
    <property type="entry name" value="HATPase_c"/>
    <property type="match status" value="1"/>
</dbReference>
<keyword evidence="10" id="KW-0812">Transmembrane</keyword>
<dbReference type="GO" id="GO:0007234">
    <property type="term" value="P:osmosensory signaling via phosphorelay pathway"/>
    <property type="evidence" value="ECO:0007669"/>
    <property type="project" value="TreeGrafter"/>
</dbReference>
<evidence type="ECO:0000313" key="13">
    <source>
        <dbReference type="EMBL" id="PJJ80108.1"/>
    </source>
</evidence>
<dbReference type="SUPFAM" id="SSF47384">
    <property type="entry name" value="Homodimeric domain of signal transducing histidine kinase"/>
    <property type="match status" value="1"/>
</dbReference>
<evidence type="ECO:0000256" key="11">
    <source>
        <dbReference type="SAM" id="SignalP"/>
    </source>
</evidence>
<evidence type="ECO:0000256" key="10">
    <source>
        <dbReference type="SAM" id="Phobius"/>
    </source>
</evidence>
<feature type="signal peptide" evidence="11">
    <location>
        <begin position="1"/>
        <end position="25"/>
    </location>
</feature>
<keyword evidence="9" id="KW-0802">TPR repeat</keyword>
<sequence length="732" mass="82164">MTDSRLKPLYTLFAFLSMLCSVASANSLNPATDSLKKLVSPAVKNSLKIADTITIRRITDLAHEYFESNPDSTKYYGELGVKLATKIKDPKGIADGSVQVASVEAFVGNYINAKKLYQHALKIYNKIGFAHGVFNCYTGMGSVEDYLGNYDEAIGFYNKALKIALQSRNQTDAAECYNYIGITYDNRGDYSKALDNYFKALIINIKIKDELGAADQYCNIGIIMHELELYSKALNYYKKSLDIWTRMEDTQGVGVIHENIGEVLLDQGKYKEALPHLNYARLNFNEMNDPDGISLIAYDFGLYKLRTGDIDSAITYFNRSLQSAARSKIEYNKAKAYWGLAQAFNKKKDFRAAYNYALQAENTARSIGSLNIKSSAMQQTSIALAGLKRFEEAYNKMLAYSELRGRLKHSESVQKIAFYNLEIEFAKQQKEIAAREYKKEVAYNKKLARQRQINVVGAATTIVVAVMAGIYYRGRRKQKAINVVLQQKNDEILLQQADINRQSEKLNELNLLKDRLIGVLAHDLRAPISTLRGLFNLLIDKSISNEEFITMTPTVFGKLEQTSDFLDTLLSWINSQVDSRQGAVKVFKLAELVEKELLHLSDKIQQKDVKVVVKVEAEVQAFAEPNSIRIVIHNFLTNAIKFSNRGGTIEISAGTKGARTYFCIKDNGVGISEQHLVSLFKSRVNSLPGTENETGTGMGLLFCKDLIEKYNGNIWAESKLDQGTSLCFELPG</sequence>
<keyword evidence="14" id="KW-1185">Reference proteome</keyword>
<evidence type="ECO:0000256" key="5">
    <source>
        <dbReference type="ARBA" id="ARBA00022741"/>
    </source>
</evidence>
<evidence type="ECO:0000313" key="14">
    <source>
        <dbReference type="Proteomes" id="UP000242687"/>
    </source>
</evidence>
<keyword evidence="10" id="KW-0472">Membrane</keyword>
<dbReference type="InterPro" id="IPR019734">
    <property type="entry name" value="TPR_rpt"/>
</dbReference>
<dbReference type="EC" id="2.7.13.3" evidence="2"/>
<proteinExistence type="predicted"/>
<dbReference type="GO" id="GO:0005524">
    <property type="term" value="F:ATP binding"/>
    <property type="evidence" value="ECO:0007669"/>
    <property type="project" value="UniProtKB-KW"/>
</dbReference>
<dbReference type="InterPro" id="IPR003661">
    <property type="entry name" value="HisK_dim/P_dom"/>
</dbReference>
<organism evidence="13 14">
    <name type="scientific">Mucilaginibacter auburnensis</name>
    <dbReference type="NCBI Taxonomy" id="1457233"/>
    <lineage>
        <taxon>Bacteria</taxon>
        <taxon>Pseudomonadati</taxon>
        <taxon>Bacteroidota</taxon>
        <taxon>Sphingobacteriia</taxon>
        <taxon>Sphingobacteriales</taxon>
        <taxon>Sphingobacteriaceae</taxon>
        <taxon>Mucilaginibacter</taxon>
    </lineage>
</organism>
<accession>A0A2H9VP26</accession>
<dbReference type="InterPro" id="IPR005467">
    <property type="entry name" value="His_kinase_dom"/>
</dbReference>
<evidence type="ECO:0000256" key="3">
    <source>
        <dbReference type="ARBA" id="ARBA00022553"/>
    </source>
</evidence>
<dbReference type="SMART" id="SM00028">
    <property type="entry name" value="TPR"/>
    <property type="match status" value="7"/>
</dbReference>
<protein>
    <recommendedName>
        <fullName evidence="2">histidine kinase</fullName>
        <ecNumber evidence="2">2.7.13.3</ecNumber>
    </recommendedName>
</protein>
<gene>
    <name evidence="13" type="ORF">CLV57_3252</name>
</gene>
<dbReference type="Pfam" id="PF13424">
    <property type="entry name" value="TPR_12"/>
    <property type="match status" value="2"/>
</dbReference>
<dbReference type="InterPro" id="IPR004358">
    <property type="entry name" value="Sig_transdc_His_kin-like_C"/>
</dbReference>
<dbReference type="EMBL" id="PGFJ01000002">
    <property type="protein sequence ID" value="PJJ80108.1"/>
    <property type="molecule type" value="Genomic_DNA"/>
</dbReference>
<dbReference type="CDD" id="cd00082">
    <property type="entry name" value="HisKA"/>
    <property type="match status" value="1"/>
</dbReference>
<evidence type="ECO:0000256" key="1">
    <source>
        <dbReference type="ARBA" id="ARBA00000085"/>
    </source>
</evidence>
<feature type="repeat" description="TPR" evidence="9">
    <location>
        <begin position="134"/>
        <end position="167"/>
    </location>
</feature>
<evidence type="ECO:0000259" key="12">
    <source>
        <dbReference type="PROSITE" id="PS50109"/>
    </source>
</evidence>
<dbReference type="Gene3D" id="1.10.287.130">
    <property type="match status" value="1"/>
</dbReference>
<dbReference type="PANTHER" id="PTHR42878">
    <property type="entry name" value="TWO-COMPONENT HISTIDINE KINASE"/>
    <property type="match status" value="1"/>
</dbReference>
<dbReference type="PRINTS" id="PR00344">
    <property type="entry name" value="BCTRLSENSOR"/>
</dbReference>
<feature type="transmembrane region" description="Helical" evidence="10">
    <location>
        <begin position="453"/>
        <end position="472"/>
    </location>
</feature>
<comment type="caution">
    <text evidence="13">The sequence shown here is derived from an EMBL/GenBank/DDBJ whole genome shotgun (WGS) entry which is preliminary data.</text>
</comment>
<evidence type="ECO:0000256" key="7">
    <source>
        <dbReference type="ARBA" id="ARBA00022840"/>
    </source>
</evidence>
<dbReference type="Pfam" id="PF02518">
    <property type="entry name" value="HATPase_c"/>
    <property type="match status" value="1"/>
</dbReference>
<evidence type="ECO:0000256" key="8">
    <source>
        <dbReference type="ARBA" id="ARBA00023012"/>
    </source>
</evidence>
<dbReference type="PROSITE" id="PS50109">
    <property type="entry name" value="HIS_KIN"/>
    <property type="match status" value="1"/>
</dbReference>
<dbReference type="GO" id="GO:0030295">
    <property type="term" value="F:protein kinase activator activity"/>
    <property type="evidence" value="ECO:0007669"/>
    <property type="project" value="TreeGrafter"/>
</dbReference>
<dbReference type="SUPFAM" id="SSF55874">
    <property type="entry name" value="ATPase domain of HSP90 chaperone/DNA topoisomerase II/histidine kinase"/>
    <property type="match status" value="1"/>
</dbReference>
<dbReference type="Proteomes" id="UP000242687">
    <property type="component" value="Unassembled WGS sequence"/>
</dbReference>
<keyword evidence="11" id="KW-0732">Signal</keyword>
<feature type="chain" id="PRO_5014130537" description="histidine kinase" evidence="11">
    <location>
        <begin position="26"/>
        <end position="732"/>
    </location>
</feature>
<keyword evidence="7" id="KW-0067">ATP-binding</keyword>
<keyword evidence="3" id="KW-0597">Phosphoprotein</keyword>
<feature type="repeat" description="TPR" evidence="9">
    <location>
        <begin position="174"/>
        <end position="207"/>
    </location>
</feature>
<dbReference type="AlphaFoldDB" id="A0A2H9VP26"/>
<keyword evidence="5" id="KW-0547">Nucleotide-binding</keyword>
<keyword evidence="6 13" id="KW-0418">Kinase</keyword>
<dbReference type="InterPro" id="IPR050351">
    <property type="entry name" value="BphY/WalK/GraS-like"/>
</dbReference>
<dbReference type="Pfam" id="PF13432">
    <property type="entry name" value="TPR_16"/>
    <property type="match status" value="1"/>
</dbReference>
<dbReference type="Gene3D" id="1.25.40.10">
    <property type="entry name" value="Tetratricopeptide repeat domain"/>
    <property type="match status" value="2"/>
</dbReference>
<keyword evidence="4" id="KW-0808">Transferase</keyword>
<dbReference type="PROSITE" id="PS50005">
    <property type="entry name" value="TPR"/>
    <property type="match status" value="3"/>
</dbReference>
<dbReference type="GO" id="GO:0000155">
    <property type="term" value="F:phosphorelay sensor kinase activity"/>
    <property type="evidence" value="ECO:0007669"/>
    <property type="project" value="InterPro"/>
</dbReference>
<dbReference type="Gene3D" id="3.30.565.10">
    <property type="entry name" value="Histidine kinase-like ATPase, C-terminal domain"/>
    <property type="match status" value="1"/>
</dbReference>
<dbReference type="GO" id="GO:0000156">
    <property type="term" value="F:phosphorelay response regulator activity"/>
    <property type="evidence" value="ECO:0007669"/>
    <property type="project" value="TreeGrafter"/>
</dbReference>
<dbReference type="SUPFAM" id="SSF48452">
    <property type="entry name" value="TPR-like"/>
    <property type="match status" value="2"/>
</dbReference>
<feature type="repeat" description="TPR" evidence="9">
    <location>
        <begin position="214"/>
        <end position="247"/>
    </location>
</feature>
<feature type="domain" description="Histidine kinase" evidence="12">
    <location>
        <begin position="519"/>
        <end position="732"/>
    </location>
</feature>
<dbReference type="InterPro" id="IPR036097">
    <property type="entry name" value="HisK_dim/P_sf"/>
</dbReference>
<dbReference type="CDD" id="cd00075">
    <property type="entry name" value="HATPase"/>
    <property type="match status" value="1"/>
</dbReference>
<evidence type="ECO:0000256" key="4">
    <source>
        <dbReference type="ARBA" id="ARBA00022679"/>
    </source>
</evidence>
<dbReference type="InterPro" id="IPR003594">
    <property type="entry name" value="HATPase_dom"/>
</dbReference>
<name>A0A2H9VP26_9SPHI</name>
<evidence type="ECO:0000256" key="6">
    <source>
        <dbReference type="ARBA" id="ARBA00022777"/>
    </source>
</evidence>
<keyword evidence="8" id="KW-0902">Two-component regulatory system</keyword>
<evidence type="ECO:0000256" key="2">
    <source>
        <dbReference type="ARBA" id="ARBA00012438"/>
    </source>
</evidence>
<keyword evidence="10" id="KW-1133">Transmembrane helix</keyword>
<evidence type="ECO:0000256" key="9">
    <source>
        <dbReference type="PROSITE-ProRule" id="PRU00339"/>
    </source>
</evidence>
<reference evidence="13 14" key="1">
    <citation type="submission" date="2017-11" db="EMBL/GenBank/DDBJ databases">
        <title>Genomic Encyclopedia of Archaeal and Bacterial Type Strains, Phase II (KMG-II): From Individual Species to Whole Genera.</title>
        <authorList>
            <person name="Goeker M."/>
        </authorList>
    </citation>
    <scope>NUCLEOTIDE SEQUENCE [LARGE SCALE GENOMIC DNA]</scope>
    <source>
        <strain evidence="13 14">DSM 28175</strain>
    </source>
</reference>
<dbReference type="InterPro" id="IPR036890">
    <property type="entry name" value="HATPase_C_sf"/>
</dbReference>